<dbReference type="InterPro" id="IPR055713">
    <property type="entry name" value="DUF7289"/>
</dbReference>
<keyword evidence="3" id="KW-1185">Reference proteome</keyword>
<organism evidence="2 3">
    <name type="scientific">Methanorbis rubei</name>
    <dbReference type="NCBI Taxonomy" id="3028300"/>
    <lineage>
        <taxon>Archaea</taxon>
        <taxon>Methanobacteriati</taxon>
        <taxon>Methanobacteriota</taxon>
        <taxon>Stenosarchaea group</taxon>
        <taxon>Methanomicrobia</taxon>
        <taxon>Methanomicrobiales</taxon>
        <taxon>Methanocorpusculaceae</taxon>
        <taxon>Methanorbis</taxon>
    </lineage>
</organism>
<feature type="transmembrane region" description="Helical" evidence="1">
    <location>
        <begin position="73"/>
        <end position="94"/>
    </location>
</feature>
<reference evidence="2 3" key="1">
    <citation type="submission" date="2023-06" db="EMBL/GenBank/DDBJ databases">
        <title>Genome sequence of Methancorpusculaceae sp. Cs1.</title>
        <authorList>
            <person name="Protasov E."/>
            <person name="Platt K."/>
            <person name="Poehlein A."/>
            <person name="Daniel R."/>
            <person name="Brune A."/>
        </authorList>
    </citation>
    <scope>NUCLEOTIDE SEQUENCE [LARGE SCALE GENOMIC DNA]</scope>
    <source>
        <strain evidence="2 3">Cs1</strain>
    </source>
</reference>
<dbReference type="AlphaFoldDB" id="A0AAE4SB67"/>
<evidence type="ECO:0000313" key="3">
    <source>
        <dbReference type="Proteomes" id="UP001283212"/>
    </source>
</evidence>
<dbReference type="Proteomes" id="UP001283212">
    <property type="component" value="Unassembled WGS sequence"/>
</dbReference>
<name>A0AAE4SB67_9EURY</name>
<evidence type="ECO:0000313" key="2">
    <source>
        <dbReference type="EMBL" id="MDV0442684.1"/>
    </source>
</evidence>
<sequence length="328" mass="35783">MKEGVLCLMKGVRREGAQPVLLGHPIREKKVLVFCQRNLPLIIPVIANLYVFKNRYYYGSMIRPVSDEGVTEIIGFVLIMGLVVMALFIMALIVPPMNGAELENELALGAVQDVSNLKYDMDILWEEKNLTNVTRSALIQLSTPKQGMISMLPAFKPTLGSATLTAGLSDLRITVGGETYDNLLRLTYSTANHYTENSVVMYDAGAVFAGTREYQSMLLVPSVGKGGDGTLFIVLPRQSSGTTSVTGNSFGVVNYTANVQGAKEYSGDQGSPVTIEISSPNEQVKRVWENLLKASGVVEQNGNLQYYGKVKVLSVNYAMKVQGAVPWQ</sequence>
<keyword evidence="1" id="KW-0472">Membrane</keyword>
<gene>
    <name evidence="2" type="ORF">McpCs1_00260</name>
</gene>
<dbReference type="EMBL" id="JAWDKB010000001">
    <property type="protein sequence ID" value="MDV0442684.1"/>
    <property type="molecule type" value="Genomic_DNA"/>
</dbReference>
<keyword evidence="1" id="KW-0812">Transmembrane</keyword>
<evidence type="ECO:0000256" key="1">
    <source>
        <dbReference type="SAM" id="Phobius"/>
    </source>
</evidence>
<accession>A0AAE4SB67</accession>
<protein>
    <submittedName>
        <fullName evidence="2">Uncharacterized protein</fullName>
    </submittedName>
</protein>
<dbReference type="Pfam" id="PF23960">
    <property type="entry name" value="DUF7289"/>
    <property type="match status" value="1"/>
</dbReference>
<comment type="caution">
    <text evidence="2">The sequence shown here is derived from an EMBL/GenBank/DDBJ whole genome shotgun (WGS) entry which is preliminary data.</text>
</comment>
<feature type="transmembrane region" description="Helical" evidence="1">
    <location>
        <begin position="31"/>
        <end position="52"/>
    </location>
</feature>
<keyword evidence="1" id="KW-1133">Transmembrane helix</keyword>
<proteinExistence type="predicted"/>